<organism evidence="4 5">
    <name type="scientific">Dictyostelium firmibasis</name>
    <dbReference type="NCBI Taxonomy" id="79012"/>
    <lineage>
        <taxon>Eukaryota</taxon>
        <taxon>Amoebozoa</taxon>
        <taxon>Evosea</taxon>
        <taxon>Eumycetozoa</taxon>
        <taxon>Dictyostelia</taxon>
        <taxon>Dictyosteliales</taxon>
        <taxon>Dictyosteliaceae</taxon>
        <taxon>Dictyostelium</taxon>
    </lineage>
</organism>
<protein>
    <submittedName>
        <fullName evidence="4">Uncharacterized protein</fullName>
    </submittedName>
</protein>
<feature type="region of interest" description="Disordered" evidence="2">
    <location>
        <begin position="185"/>
        <end position="206"/>
    </location>
</feature>
<dbReference type="AlphaFoldDB" id="A0AAN7TTQ1"/>
<reference evidence="4 5" key="1">
    <citation type="submission" date="2023-11" db="EMBL/GenBank/DDBJ databases">
        <title>Dfirmibasis_genome.</title>
        <authorList>
            <person name="Edelbroek B."/>
            <person name="Kjellin J."/>
            <person name="Jerlstrom-Hultqvist J."/>
            <person name="Soderbom F."/>
        </authorList>
    </citation>
    <scope>NUCLEOTIDE SEQUENCE [LARGE SCALE GENOMIC DNA]</scope>
    <source>
        <strain evidence="4 5">TNS-C-14</strain>
    </source>
</reference>
<feature type="compositionally biased region" description="Low complexity" evidence="2">
    <location>
        <begin position="25"/>
        <end position="40"/>
    </location>
</feature>
<dbReference type="Proteomes" id="UP001344447">
    <property type="component" value="Unassembled WGS sequence"/>
</dbReference>
<feature type="transmembrane region" description="Helical" evidence="3">
    <location>
        <begin position="96"/>
        <end position="113"/>
    </location>
</feature>
<feature type="region of interest" description="Disordered" evidence="2">
    <location>
        <begin position="21"/>
        <end position="40"/>
    </location>
</feature>
<keyword evidence="5" id="KW-1185">Reference proteome</keyword>
<keyword evidence="3" id="KW-0812">Transmembrane</keyword>
<evidence type="ECO:0000256" key="1">
    <source>
        <dbReference type="SAM" id="Coils"/>
    </source>
</evidence>
<name>A0AAN7TTQ1_9MYCE</name>
<proteinExistence type="predicted"/>
<evidence type="ECO:0000313" key="5">
    <source>
        <dbReference type="Proteomes" id="UP001344447"/>
    </source>
</evidence>
<gene>
    <name evidence="4" type="ORF">RB653_009203</name>
</gene>
<comment type="caution">
    <text evidence="4">The sequence shown here is derived from an EMBL/GenBank/DDBJ whole genome shotgun (WGS) entry which is preliminary data.</text>
</comment>
<evidence type="ECO:0000313" key="4">
    <source>
        <dbReference type="EMBL" id="KAK5579519.1"/>
    </source>
</evidence>
<evidence type="ECO:0000256" key="3">
    <source>
        <dbReference type="SAM" id="Phobius"/>
    </source>
</evidence>
<keyword evidence="3" id="KW-1133">Transmembrane helix</keyword>
<dbReference type="EMBL" id="JAVFKY010000003">
    <property type="protein sequence ID" value="KAK5579519.1"/>
    <property type="molecule type" value="Genomic_DNA"/>
</dbReference>
<sequence length="426" mass="50597">MSTPTRTRKLIVSPTSVRKRVQNQNNSNFSTSTSTSIFSNNNRFRDSEENFLNRQQQELRHLHDQQLYELQELQEQQINEIEELTKQRSNTRIRNLLKVLITILVVSVIYGTYSNQFQPQPIEPFHLTEPIGQNWLQSFKDISSNWYNLWSDSFKDLARIKPLSESQTLPAGHRLHEKQILEKTLRRQQEQQQEQQHDKPKRKSIETQMERMKRLDLERAIKEKTFFLNPTHYVDEEKIKKEIERQLKPHPSAPNKDNFQNIYFPSSEEIPIKEKIETIENKVIDSIDDAIYKFGEKSKELLHNIQDKKEQLKEKLNDEPSHIKKEFDSLIKEIEKANYNIFKDLKENYGEPTIERLNELKYKLNDAARESRETFKQTIESAQAIEQELAKNLKKDHGNSEGHPKPYPHHHLLNQENQIDENLIIV</sequence>
<keyword evidence="1" id="KW-0175">Coiled coil</keyword>
<feature type="coiled-coil region" evidence="1">
    <location>
        <begin position="56"/>
        <end position="94"/>
    </location>
</feature>
<keyword evidence="3" id="KW-0472">Membrane</keyword>
<evidence type="ECO:0000256" key="2">
    <source>
        <dbReference type="SAM" id="MobiDB-lite"/>
    </source>
</evidence>
<accession>A0AAN7TTQ1</accession>